<evidence type="ECO:0000256" key="3">
    <source>
        <dbReference type="ARBA" id="ARBA00022490"/>
    </source>
</evidence>
<feature type="active site" description="Charge relay system" evidence="8">
    <location>
        <position position="762"/>
    </location>
</feature>
<dbReference type="InterPro" id="IPR005151">
    <property type="entry name" value="Tail-specific_protease"/>
</dbReference>
<comment type="function">
    <text evidence="7">Degrades oligopeptides.</text>
</comment>
<dbReference type="STRING" id="454171.CP488_01959"/>
<dbReference type="Gene3D" id="2.120.10.60">
    <property type="entry name" value="Tricorn protease N-terminal domain"/>
    <property type="match status" value="2"/>
</dbReference>
<keyword evidence="11" id="KW-0472">Membrane</keyword>
<dbReference type="SMART" id="SM00228">
    <property type="entry name" value="PDZ"/>
    <property type="match status" value="1"/>
</dbReference>
<proteinExistence type="inferred from homology"/>
<dbReference type="eggNOG" id="COG0793">
    <property type="taxonomic scope" value="Bacteria"/>
</dbReference>
<dbReference type="CDD" id="cd07562">
    <property type="entry name" value="Peptidase_S41_TRI"/>
    <property type="match status" value="1"/>
</dbReference>
<dbReference type="KEGG" id="ccz:CCALI_02131"/>
<evidence type="ECO:0000256" key="9">
    <source>
        <dbReference type="PIRSR" id="PIRSR036421-3"/>
    </source>
</evidence>
<dbReference type="Gene3D" id="3.90.226.10">
    <property type="entry name" value="2-enoyl-CoA Hydratase, Chain A, domain 1"/>
    <property type="match status" value="1"/>
</dbReference>
<accession>S0EZM8</accession>
<dbReference type="Gene3D" id="2.30.42.10">
    <property type="match status" value="1"/>
</dbReference>
<dbReference type="Proteomes" id="UP000014227">
    <property type="component" value="Chromosome I"/>
</dbReference>
<keyword evidence="4 7" id="KW-0645">Protease</keyword>
<gene>
    <name evidence="13" type="ORF">CCALI_02131</name>
</gene>
<dbReference type="InterPro" id="IPR012393">
    <property type="entry name" value="Tricorn_protease"/>
</dbReference>
<dbReference type="GO" id="GO:0005737">
    <property type="term" value="C:cytoplasm"/>
    <property type="evidence" value="ECO:0007669"/>
    <property type="project" value="UniProtKB-SubCell"/>
</dbReference>
<organism evidence="13 14">
    <name type="scientific">Chthonomonas calidirosea (strain DSM 23976 / ICMP 18418 / T49)</name>
    <dbReference type="NCBI Taxonomy" id="1303518"/>
    <lineage>
        <taxon>Bacteria</taxon>
        <taxon>Bacillati</taxon>
        <taxon>Armatimonadota</taxon>
        <taxon>Chthonomonadia</taxon>
        <taxon>Chthonomonadales</taxon>
        <taxon>Chthonomonadaceae</taxon>
        <taxon>Chthonomonas</taxon>
    </lineage>
</organism>
<dbReference type="PANTHER" id="PTHR43253:SF1">
    <property type="entry name" value="TRICORN PROTEASE HOMOLOG 2-RELATED"/>
    <property type="match status" value="1"/>
</dbReference>
<dbReference type="SUPFAM" id="SSF69304">
    <property type="entry name" value="Tricorn protease N-terminal domain"/>
    <property type="match status" value="1"/>
</dbReference>
<keyword evidence="6 7" id="KW-0720">Serine protease</keyword>
<dbReference type="InterPro" id="IPR001478">
    <property type="entry name" value="PDZ"/>
</dbReference>
<feature type="domain" description="PDZ" evidence="12">
    <location>
        <begin position="764"/>
        <end position="850"/>
    </location>
</feature>
<dbReference type="InterPro" id="IPR029045">
    <property type="entry name" value="ClpP/crotonase-like_dom_sf"/>
</dbReference>
<dbReference type="InterPro" id="IPR011042">
    <property type="entry name" value="6-blade_b-propeller_TolB-like"/>
</dbReference>
<dbReference type="SMART" id="SM00245">
    <property type="entry name" value="TSPc"/>
    <property type="match status" value="1"/>
</dbReference>
<evidence type="ECO:0000256" key="7">
    <source>
        <dbReference type="PIRNR" id="PIRNR036421"/>
    </source>
</evidence>
<dbReference type="Pfam" id="PF26549">
    <property type="entry name" value="Tricorn_N"/>
    <property type="match status" value="1"/>
</dbReference>
<dbReference type="SUPFAM" id="SSF52096">
    <property type="entry name" value="ClpP/crotonase"/>
    <property type="match status" value="1"/>
</dbReference>
<dbReference type="HOGENOM" id="CLU_005503_0_0_0"/>
<keyword evidence="5 7" id="KW-0378">Hydrolase</keyword>
<dbReference type="GO" id="GO:0006508">
    <property type="term" value="P:proteolysis"/>
    <property type="evidence" value="ECO:0007669"/>
    <property type="project" value="UniProtKB-UniRule"/>
</dbReference>
<feature type="transmembrane region" description="Helical" evidence="11">
    <location>
        <begin position="31"/>
        <end position="54"/>
    </location>
</feature>
<dbReference type="GO" id="GO:0008236">
    <property type="term" value="F:serine-type peptidase activity"/>
    <property type="evidence" value="ECO:0007669"/>
    <property type="project" value="UniProtKB-UniRule"/>
</dbReference>
<dbReference type="Gene3D" id="3.30.750.44">
    <property type="match status" value="1"/>
</dbReference>
<evidence type="ECO:0000256" key="5">
    <source>
        <dbReference type="ARBA" id="ARBA00022801"/>
    </source>
</evidence>
<comment type="similarity">
    <text evidence="2 7">Belongs to the peptidase S41B family.</text>
</comment>
<sequence>MEKLNSTTVKNAQEVGFMNATAKRSALKRSALFGAFGFSILFTLALQSMAFPLARHQQELGSQEESNLLALPPEKPILGMSTPALSPDGKEICFVYRGSLWLVSSKGGKATRLTIRNTTDFDPHWSPDGQFIAFSSLRRGNFGIYIVPARGGEPRQVTYFSGSNWVTDWMPDGYHLLFYSAGRDTHTFAIFSIDLRDRSLKQLTHDTEPLRFAVSSPDGKQIAYTRSGQPWWRAWYRGSVAAQTMVEDLATGKVHQVLSTPSQQFWPLYAPDGKSLFITTIYGHSNTPNIWRVPLDGGPPQAVTHYTTDAVRWPSIARNGSLICYLYKGDIYTVKPDGSDAHPLTIYAPSDSPVQNTEQMVLHDGADESHLSPDGKTLALVLKGNIWLVPTTGGDAERLTNNIANNNDLTWSPDGTHIGFISDVGNQPDLYTIDVKTKQITRLTNDMSQESNTNWSPDGVYIAYAKAGPKPGLYVVRAAGGEPERMVAAGNGDNLYGTGINSFAWSPDSKWLAFSRMDRYGTRDIWVVPTVGGTPVNVTAYPNNNTDPQFTKDGKYLIFISDRNGTSQLFRLPLLKPGLEPKQPPNAPVQVKIDFDGITDRAQLIQTPTPVDDYAITPDSKYIVFHANNNFWAVPVQGGSVTQLTSQGEPGGGIEFTPDGKRFFYLGANGTPRSLGAPPGPAGTPEVVSFSANYTFNRKLLYLQAFNEFYRRFGAAFYDPSMNGVNWPALRSKYASQLDGVGTPWEFANLLSEMVGEVNSSHSEISPAITPSGPQTATLGLKYDYNYPGPGLKVVSVMPDGPGDQPQSRINPGDYILQVDGKPVSMNEYYYQTLQDKAGKTVKLLVNTKPTEQGARTVEIKPITQSQWADLEYKNWVKQNRELVDKLSGGRLAYIHIRAMDQSSLRSFERDLYSIAMRKEGLILDIRRNGGGNTHNEVLRALDQKVYAYTKPRDGLLETQPLRAFTKPIVLLIDQNSYSDAEIFAASFEALKRGLVVGVPTPGYVIGTYEGTLVDGTHFRLPSWGYYTLSGQNLENLGVKPDIIVVNTPNDIAEHKDNQLIVAVQTLLRELPPVSNAEENPPVVLRSANDNPNGGSAADFHGIHGTYKPSNQSKPPINP</sequence>
<dbReference type="SUPFAM" id="SSF82171">
    <property type="entry name" value="DPP6 N-terminal domain-like"/>
    <property type="match status" value="1"/>
</dbReference>
<feature type="active site" description="Nucleophile" evidence="8">
    <location>
        <position position="979"/>
    </location>
</feature>
<dbReference type="Pfam" id="PF26550">
    <property type="entry name" value="Tricorn_2nd"/>
    <property type="match status" value="1"/>
</dbReference>
<keyword evidence="14" id="KW-1185">Reference proteome</keyword>
<evidence type="ECO:0000313" key="13">
    <source>
        <dbReference type="EMBL" id="CCW35938.1"/>
    </source>
</evidence>
<dbReference type="AlphaFoldDB" id="S0EZM8"/>
<dbReference type="SUPFAM" id="SSF50156">
    <property type="entry name" value="PDZ domain-like"/>
    <property type="match status" value="1"/>
</dbReference>
<dbReference type="EMBL" id="HF951689">
    <property type="protein sequence ID" value="CCW35938.1"/>
    <property type="molecule type" value="Genomic_DNA"/>
</dbReference>
<comment type="subcellular location">
    <subcellularLocation>
        <location evidence="1 7">Cytoplasm</location>
    </subcellularLocation>
</comment>
<name>S0EZM8_CHTCT</name>
<dbReference type="Pfam" id="PF14685">
    <property type="entry name" value="PDZ_Tricorn"/>
    <property type="match status" value="1"/>
</dbReference>
<evidence type="ECO:0000259" key="12">
    <source>
        <dbReference type="PROSITE" id="PS50106"/>
    </source>
</evidence>
<evidence type="ECO:0000313" key="14">
    <source>
        <dbReference type="Proteomes" id="UP000014227"/>
    </source>
</evidence>
<dbReference type="InterPro" id="IPR036034">
    <property type="entry name" value="PDZ_sf"/>
</dbReference>
<feature type="active site" description="Charge relay system" evidence="8">
    <location>
        <position position="1035"/>
    </location>
</feature>
<dbReference type="Pfam" id="PF03572">
    <property type="entry name" value="Peptidase_S41"/>
    <property type="match status" value="1"/>
</dbReference>
<keyword evidence="11" id="KW-0812">Transmembrane</keyword>
<evidence type="ECO:0000256" key="1">
    <source>
        <dbReference type="ARBA" id="ARBA00004496"/>
    </source>
</evidence>
<feature type="region of interest" description="Disordered" evidence="10">
    <location>
        <begin position="1073"/>
        <end position="1119"/>
    </location>
</feature>
<dbReference type="InParanoid" id="S0EZM8"/>
<dbReference type="Gene3D" id="2.120.10.30">
    <property type="entry name" value="TolB, C-terminal domain"/>
    <property type="match status" value="2"/>
</dbReference>
<feature type="site" description="Transition state stabilizer; via amide nitrogen" evidence="9">
    <location>
        <position position="980"/>
    </location>
</feature>
<dbReference type="PIRSF" id="PIRSF036421">
    <property type="entry name" value="Tricorn_protease"/>
    <property type="match status" value="1"/>
</dbReference>
<dbReference type="eggNOG" id="COG4946">
    <property type="taxonomic scope" value="Bacteria"/>
</dbReference>
<evidence type="ECO:0000256" key="4">
    <source>
        <dbReference type="ARBA" id="ARBA00022670"/>
    </source>
</evidence>
<protein>
    <recommendedName>
        <fullName evidence="7">Tricorn protease homolog</fullName>
        <ecNumber evidence="7">3.4.21.-</ecNumber>
    </recommendedName>
</protein>
<dbReference type="PANTHER" id="PTHR43253">
    <property type="entry name" value="TRICORN PROTEASE HOMOLOG 2-RELATED"/>
    <property type="match status" value="1"/>
</dbReference>
<keyword evidence="3 7" id="KW-0963">Cytoplasm</keyword>
<evidence type="ECO:0000256" key="11">
    <source>
        <dbReference type="SAM" id="Phobius"/>
    </source>
</evidence>
<dbReference type="RefSeq" id="WP_016483461.1">
    <property type="nucleotide sequence ID" value="NC_021487.1"/>
</dbReference>
<dbReference type="InterPro" id="IPR029414">
    <property type="entry name" value="Tricorn_PDZ"/>
</dbReference>
<evidence type="ECO:0000256" key="8">
    <source>
        <dbReference type="PIRSR" id="PIRSR036421-1"/>
    </source>
</evidence>
<dbReference type="InterPro" id="IPR028204">
    <property type="entry name" value="Tricorn_C1"/>
</dbReference>
<dbReference type="Pfam" id="PF14684">
    <property type="entry name" value="Tricorn_C1"/>
    <property type="match status" value="1"/>
</dbReference>
<dbReference type="PROSITE" id="PS50106">
    <property type="entry name" value="PDZ"/>
    <property type="match status" value="1"/>
</dbReference>
<dbReference type="EC" id="3.4.21.-" evidence="7"/>
<dbReference type="PATRIC" id="fig|1303518.3.peg.2205"/>
<reference evidence="14" key="1">
    <citation type="submission" date="2013-03" db="EMBL/GenBank/DDBJ databases">
        <title>Genome sequence of Chthonomonas calidirosea, the first sequenced genome from the Armatimonadetes phylum (formally candidate division OP10).</title>
        <authorList>
            <person name="Lee K.C.Y."/>
            <person name="Morgan X.C."/>
            <person name="Dunfield P.F."/>
            <person name="Tamas I."/>
            <person name="Houghton K.M."/>
            <person name="Vyssotski M."/>
            <person name="Ryan J.L.J."/>
            <person name="Lagutin K."/>
            <person name="McDonald I.R."/>
            <person name="Stott M.B."/>
        </authorList>
    </citation>
    <scope>NUCLEOTIDE SEQUENCE [LARGE SCALE GENOMIC DNA]</scope>
    <source>
        <strain evidence="14">DSM 23976 / ICMP 18418 / T49</strain>
    </source>
</reference>
<evidence type="ECO:0000256" key="10">
    <source>
        <dbReference type="SAM" id="MobiDB-lite"/>
    </source>
</evidence>
<keyword evidence="11" id="KW-1133">Transmembrane helix</keyword>
<evidence type="ECO:0000256" key="2">
    <source>
        <dbReference type="ARBA" id="ARBA00008524"/>
    </source>
</evidence>
<feature type="compositionally biased region" description="Polar residues" evidence="10">
    <location>
        <begin position="1108"/>
        <end position="1119"/>
    </location>
</feature>
<evidence type="ECO:0000256" key="6">
    <source>
        <dbReference type="ARBA" id="ARBA00022825"/>
    </source>
</evidence>